<evidence type="ECO:0000313" key="1">
    <source>
        <dbReference type="EMBL" id="KAF7511343.1"/>
    </source>
</evidence>
<sequence>MSWGNDRTRLLLHMTHLVQSVQQTITPGSPYQGQLPSGSLNQQPKMPRAIISRQRPKSLNTVEYNILCNKQVDEFEFVKHASDTNNLLGLH</sequence>
<accession>A0A8H7ALJ0</accession>
<keyword evidence="2" id="KW-1185">Reference proteome</keyword>
<evidence type="ECO:0000313" key="2">
    <source>
        <dbReference type="Proteomes" id="UP000606974"/>
    </source>
</evidence>
<proteinExistence type="predicted"/>
<name>A0A8H7ALJ0_9EURO</name>
<organism evidence="1 2">
    <name type="scientific">Endocarpon pusillum</name>
    <dbReference type="NCBI Taxonomy" id="364733"/>
    <lineage>
        <taxon>Eukaryota</taxon>
        <taxon>Fungi</taxon>
        <taxon>Dikarya</taxon>
        <taxon>Ascomycota</taxon>
        <taxon>Pezizomycotina</taxon>
        <taxon>Eurotiomycetes</taxon>
        <taxon>Chaetothyriomycetidae</taxon>
        <taxon>Verrucariales</taxon>
        <taxon>Verrucariaceae</taxon>
        <taxon>Endocarpon</taxon>
    </lineage>
</organism>
<gene>
    <name evidence="1" type="ORF">GJ744_004908</name>
</gene>
<protein>
    <submittedName>
        <fullName evidence="1">Uncharacterized protein</fullName>
    </submittedName>
</protein>
<dbReference type="Proteomes" id="UP000606974">
    <property type="component" value="Unassembled WGS sequence"/>
</dbReference>
<comment type="caution">
    <text evidence="1">The sequence shown here is derived from an EMBL/GenBank/DDBJ whole genome shotgun (WGS) entry which is preliminary data.</text>
</comment>
<reference evidence="1" key="1">
    <citation type="submission" date="2020-02" db="EMBL/GenBank/DDBJ databases">
        <authorList>
            <person name="Palmer J.M."/>
        </authorList>
    </citation>
    <scope>NUCLEOTIDE SEQUENCE</scope>
    <source>
        <strain evidence="1">EPUS1.4</strain>
        <tissue evidence="1">Thallus</tissue>
    </source>
</reference>
<dbReference type="AlphaFoldDB" id="A0A8H7ALJ0"/>
<dbReference type="EMBL" id="JAACFV010000021">
    <property type="protein sequence ID" value="KAF7511343.1"/>
    <property type="molecule type" value="Genomic_DNA"/>
</dbReference>